<dbReference type="RefSeq" id="WP_179399832.1">
    <property type="nucleotide sequence ID" value="NZ_JACCCY010000003.1"/>
</dbReference>
<dbReference type="Proteomes" id="UP000574332">
    <property type="component" value="Unassembled WGS sequence"/>
</dbReference>
<proteinExistence type="predicted"/>
<dbReference type="EMBL" id="JACCCY010000003">
    <property type="protein sequence ID" value="NYI50222.1"/>
    <property type="molecule type" value="Genomic_DNA"/>
</dbReference>
<evidence type="ECO:0000313" key="2">
    <source>
        <dbReference type="Proteomes" id="UP000574332"/>
    </source>
</evidence>
<comment type="caution">
    <text evidence="1">The sequence shown here is derived from an EMBL/GenBank/DDBJ whole genome shotgun (WGS) entry which is preliminary data.</text>
</comment>
<keyword evidence="2" id="KW-1185">Reference proteome</keyword>
<evidence type="ECO:0000313" key="1">
    <source>
        <dbReference type="EMBL" id="NYI50222.1"/>
    </source>
</evidence>
<reference evidence="1 2" key="1">
    <citation type="submission" date="2020-07" db="EMBL/GenBank/DDBJ databases">
        <title>Genomic Encyclopedia of Type Strains, Phase IV (KMG-IV): sequencing the most valuable type-strain genomes for metagenomic binning, comparative biology and taxonomic classification.</title>
        <authorList>
            <person name="Goeker M."/>
        </authorList>
    </citation>
    <scope>NUCLEOTIDE SEQUENCE [LARGE SCALE GENOMIC DNA]</scope>
    <source>
        <strain evidence="1 2">DSM 23697</strain>
    </source>
</reference>
<sequence>MINEQLNELFSEWKNAMLQNGHQGFCYDGLIYRKGKEDLLWRNSKRRIVFLLKEQNDNDGEDVREWSGSINGLTPNGNFFNRLSAWLYGLTHITASTYPSLDDAFDPHNQMKALQEYPYAYVNVKKETGGAVANDNVVYTHATKYASFIRRELDILNGNIIVCGGDVVFRAARDLVYKDVTFNEVNDWIFYSQLHNLLLINSYHPAAHKSNEVMYVGMMEAISNNKILIYEK</sequence>
<accession>A0A8E1ZXB6</accession>
<name>A0A8E1ZXB6_9PORP</name>
<dbReference type="AlphaFoldDB" id="A0A8E1ZXB6"/>
<evidence type="ECO:0008006" key="3">
    <source>
        <dbReference type="Google" id="ProtNLM"/>
    </source>
</evidence>
<organism evidence="1 2">
    <name type="scientific">Macellibacteroides fermentans</name>
    <dbReference type="NCBI Taxonomy" id="879969"/>
    <lineage>
        <taxon>Bacteria</taxon>
        <taxon>Pseudomonadati</taxon>
        <taxon>Bacteroidota</taxon>
        <taxon>Bacteroidia</taxon>
        <taxon>Bacteroidales</taxon>
        <taxon>Porphyromonadaceae</taxon>
        <taxon>Macellibacteroides</taxon>
    </lineage>
</organism>
<protein>
    <recommendedName>
        <fullName evidence="3">Uracil DNA glycosylase superfamily protein</fullName>
    </recommendedName>
</protein>
<gene>
    <name evidence="1" type="ORF">F5613_002352</name>
</gene>